<organism evidence="3 4">
    <name type="scientific">Ectopseudomonas mendocina</name>
    <name type="common">Pseudomonas mendocina</name>
    <dbReference type="NCBI Taxonomy" id="300"/>
    <lineage>
        <taxon>Bacteria</taxon>
        <taxon>Pseudomonadati</taxon>
        <taxon>Pseudomonadota</taxon>
        <taxon>Gammaproteobacteria</taxon>
        <taxon>Pseudomonadales</taxon>
        <taxon>Pseudomonadaceae</taxon>
        <taxon>Ectopseudomonas</taxon>
    </lineage>
</organism>
<dbReference type="Pfam" id="PF07859">
    <property type="entry name" value="Abhydrolase_3"/>
    <property type="match status" value="1"/>
</dbReference>
<reference evidence="3 4" key="1">
    <citation type="submission" date="2018-03" db="EMBL/GenBank/DDBJ databases">
        <title>Complete genome sequence and methylome analysis of Pseudomonas mendocina NEB 698.</title>
        <authorList>
            <person name="Morgan R.D."/>
        </authorList>
    </citation>
    <scope>NUCLEOTIDE SEQUENCE [LARGE SCALE GENOMIC DNA]</scope>
    <source>
        <strain evidence="3 4">NEB698</strain>
    </source>
</reference>
<dbReference type="SUPFAM" id="SSF53474">
    <property type="entry name" value="alpha/beta-Hydrolases"/>
    <property type="match status" value="1"/>
</dbReference>
<dbReference type="Gene3D" id="3.40.50.1820">
    <property type="entry name" value="alpha/beta hydrolase"/>
    <property type="match status" value="1"/>
</dbReference>
<dbReference type="PANTHER" id="PTHR48081:SF8">
    <property type="entry name" value="ALPHA_BETA HYDROLASE FOLD-3 DOMAIN-CONTAINING PROTEIN-RELATED"/>
    <property type="match status" value="1"/>
</dbReference>
<dbReference type="AlphaFoldDB" id="A0A2R3QIB5"/>
<accession>A0A2R3QIB5</accession>
<name>A0A2R3QIB5_ECTME</name>
<dbReference type="PANTHER" id="PTHR48081">
    <property type="entry name" value="AB HYDROLASE SUPERFAMILY PROTEIN C4A8.06C"/>
    <property type="match status" value="1"/>
</dbReference>
<sequence>MRRNFSHHLMKFAVQALGALPASIQQRIGAGRLDLPGHRLCPEVSMFLRLMGDIEAASPQNRPMAQVRAQTDLDAWTFGGPEIALHSVSDLRIPGRTEEIPARYYRGTPTSSGILIYFHGGAWVSGGLDSCDSICRFIARHADIRVLSVDYRLAPEYAYPAALDDALTAYRFALSLPGSEACFVAVGGDSAGGNIAASLCQRLTSSHLPMPHFQLLFYPVLDVLNKSESYHLFSSGYVLSEAQMDWAKALYAPQGNYADPALSPLLATSLQGLPPAYVATAEFDVLRDEGERYATRLKACAPATQRRRAPGLIHGFANMMGVSRSAREEMRLAVEALTTARANGRTLEDASVV</sequence>
<gene>
    <name evidence="3" type="ORF">C7A17_01330</name>
</gene>
<evidence type="ECO:0000256" key="1">
    <source>
        <dbReference type="ARBA" id="ARBA00022801"/>
    </source>
</evidence>
<dbReference type="InterPro" id="IPR050300">
    <property type="entry name" value="GDXG_lipolytic_enzyme"/>
</dbReference>
<proteinExistence type="predicted"/>
<dbReference type="InterPro" id="IPR013094">
    <property type="entry name" value="AB_hydrolase_3"/>
</dbReference>
<evidence type="ECO:0000313" key="3">
    <source>
        <dbReference type="EMBL" id="AVO51457.1"/>
    </source>
</evidence>
<feature type="domain" description="Alpha/beta hydrolase fold-3" evidence="2">
    <location>
        <begin position="115"/>
        <end position="317"/>
    </location>
</feature>
<dbReference type="Proteomes" id="UP000238327">
    <property type="component" value="Chromosome"/>
</dbReference>
<protein>
    <submittedName>
        <fullName evidence="3">Alpha/beta hydrolase</fullName>
    </submittedName>
</protein>
<dbReference type="EMBL" id="CP027657">
    <property type="protein sequence ID" value="AVO51457.1"/>
    <property type="molecule type" value="Genomic_DNA"/>
</dbReference>
<dbReference type="GO" id="GO:0016787">
    <property type="term" value="F:hydrolase activity"/>
    <property type="evidence" value="ECO:0007669"/>
    <property type="project" value="UniProtKB-KW"/>
</dbReference>
<evidence type="ECO:0000259" key="2">
    <source>
        <dbReference type="Pfam" id="PF07859"/>
    </source>
</evidence>
<evidence type="ECO:0000313" key="4">
    <source>
        <dbReference type="Proteomes" id="UP000238327"/>
    </source>
</evidence>
<keyword evidence="1 3" id="KW-0378">Hydrolase</keyword>
<dbReference type="InterPro" id="IPR029058">
    <property type="entry name" value="AB_hydrolase_fold"/>
</dbReference>